<dbReference type="PANTHER" id="PTHR36566:SF1">
    <property type="entry name" value="PYRIDINIUM-3,5-BISTHIOCARBOXYLIC ACID MONONUCLEOTIDE NICKEL INSERTION PROTEIN"/>
    <property type="match status" value="1"/>
</dbReference>
<gene>
    <name evidence="2" type="ORF">GBAR_LOCUS10879</name>
</gene>
<proteinExistence type="predicted"/>
<reference evidence="2" key="1">
    <citation type="submission" date="2023-03" db="EMBL/GenBank/DDBJ databases">
        <authorList>
            <person name="Steffen K."/>
            <person name="Cardenas P."/>
        </authorList>
    </citation>
    <scope>NUCLEOTIDE SEQUENCE</scope>
</reference>
<dbReference type="Pfam" id="PF01969">
    <property type="entry name" value="Ni_insertion"/>
    <property type="match status" value="1"/>
</dbReference>
<dbReference type="Gene3D" id="3.10.20.300">
    <property type="entry name" value="mk0293 like domain"/>
    <property type="match status" value="1"/>
</dbReference>
<dbReference type="PANTHER" id="PTHR36566">
    <property type="entry name" value="NICKEL INSERTION PROTEIN-RELATED"/>
    <property type="match status" value="1"/>
</dbReference>
<evidence type="ECO:0000256" key="1">
    <source>
        <dbReference type="ARBA" id="ARBA00022596"/>
    </source>
</evidence>
<dbReference type="Gene3D" id="3.30.70.1380">
    <property type="entry name" value="Transcriptional regulatory protein pf0864 domain like"/>
    <property type="match status" value="1"/>
</dbReference>
<sequence length="310" mass="33173">MKAAYIQFIGGASGDMLLGALIDLGLSLEELRSSLSLLSVDGYQLLGIPGVYAAPLVLGVSAPPRWPGGYSNPAPATLELVALAKAPIAPELSIHQGAGELTTPTGAAIIASLAQFQRPAMTVEGIGVGLGSKDPEAFPNVVRIWVGEVAENPAQFSAIGPRQQGIVLLETNLDDVTGEVLGYAQERLFDLGALDVWHTPIQMKKNRPGIILSALLPQSLEQAGVELILRETPTLGVRSRPVERYAAERRIETLETDLGQIRVKLKYLAGGIVAAAPEYEDCRRIALESDRSLMEIYRKAETEAQAKFLT</sequence>
<dbReference type="InterPro" id="IPR002822">
    <property type="entry name" value="Ni_insertion"/>
</dbReference>
<dbReference type="AlphaFoldDB" id="A0AA35RUJ4"/>
<evidence type="ECO:0000313" key="3">
    <source>
        <dbReference type="Proteomes" id="UP001174909"/>
    </source>
</evidence>
<organism evidence="2 3">
    <name type="scientific">Geodia barretti</name>
    <name type="common">Barrett's horny sponge</name>
    <dbReference type="NCBI Taxonomy" id="519541"/>
    <lineage>
        <taxon>Eukaryota</taxon>
        <taxon>Metazoa</taxon>
        <taxon>Porifera</taxon>
        <taxon>Demospongiae</taxon>
        <taxon>Heteroscleromorpha</taxon>
        <taxon>Tetractinellida</taxon>
        <taxon>Astrophorina</taxon>
        <taxon>Geodiidae</taxon>
        <taxon>Geodia</taxon>
    </lineage>
</organism>
<evidence type="ECO:0000313" key="2">
    <source>
        <dbReference type="EMBL" id="CAI8018005.1"/>
    </source>
</evidence>
<dbReference type="Proteomes" id="UP001174909">
    <property type="component" value="Unassembled WGS sequence"/>
</dbReference>
<keyword evidence="1" id="KW-0533">Nickel</keyword>
<protein>
    <submittedName>
        <fullName evidence="2">Nickel insertion protein</fullName>
    </submittedName>
</protein>
<dbReference type="EMBL" id="CASHTH010001679">
    <property type="protein sequence ID" value="CAI8018005.1"/>
    <property type="molecule type" value="Genomic_DNA"/>
</dbReference>
<accession>A0AA35RUJ4</accession>
<comment type="caution">
    <text evidence="2">The sequence shown here is derived from an EMBL/GenBank/DDBJ whole genome shotgun (WGS) entry which is preliminary data.</text>
</comment>
<name>A0AA35RUJ4_GEOBA</name>
<keyword evidence="3" id="KW-1185">Reference proteome</keyword>